<proteinExistence type="inferred from homology"/>
<comment type="subcellular location">
    <subcellularLocation>
        <location evidence="1">Cell membrane</location>
        <topology evidence="1">Multi-pass membrane protein</topology>
    </subcellularLocation>
</comment>
<dbReference type="EMBL" id="AKKV01000028">
    <property type="protein sequence ID" value="EIT84962.1"/>
    <property type="molecule type" value="Genomic_DNA"/>
</dbReference>
<feature type="domain" description="CBS" evidence="12">
    <location>
        <begin position="231"/>
        <end position="290"/>
    </location>
</feature>
<feature type="transmembrane region" description="Helical" evidence="11">
    <location>
        <begin position="12"/>
        <end position="32"/>
    </location>
</feature>
<feature type="transmembrane region" description="Helical" evidence="11">
    <location>
        <begin position="145"/>
        <end position="167"/>
    </location>
</feature>
<gene>
    <name evidence="14" type="ORF">A374_12985</name>
</gene>
<dbReference type="Gene3D" id="3.30.465.10">
    <property type="match status" value="1"/>
</dbReference>
<dbReference type="CDD" id="cd04590">
    <property type="entry name" value="CBS_pair_CorC_HlyC_assoc"/>
    <property type="match status" value="1"/>
</dbReference>
<dbReference type="SUPFAM" id="SSF54631">
    <property type="entry name" value="CBS-domain pair"/>
    <property type="match status" value="1"/>
</dbReference>
<evidence type="ECO:0000256" key="3">
    <source>
        <dbReference type="ARBA" id="ARBA00022475"/>
    </source>
</evidence>
<dbReference type="AlphaFoldDB" id="I8AH23"/>
<protein>
    <submittedName>
        <fullName evidence="14">Uncharacterized protein</fullName>
    </submittedName>
</protein>
<name>I8AH23_9BACL</name>
<dbReference type="InterPro" id="IPR044751">
    <property type="entry name" value="Ion_transp-like_CBS"/>
</dbReference>
<dbReference type="PANTHER" id="PTHR43099:SF2">
    <property type="entry name" value="UPF0053 PROTEIN YRKA"/>
    <property type="match status" value="1"/>
</dbReference>
<feature type="domain" description="CNNM transmembrane" evidence="13">
    <location>
        <begin position="9"/>
        <end position="212"/>
    </location>
</feature>
<evidence type="ECO:0000256" key="2">
    <source>
        <dbReference type="ARBA" id="ARBA00006337"/>
    </source>
</evidence>
<comment type="caution">
    <text evidence="14">The sequence shown here is derived from an EMBL/GenBank/DDBJ whole genome shotgun (WGS) entry which is preliminary data.</text>
</comment>
<dbReference type="PROSITE" id="PS51846">
    <property type="entry name" value="CNNM"/>
    <property type="match status" value="1"/>
</dbReference>
<dbReference type="InterPro" id="IPR051676">
    <property type="entry name" value="UPF0053_domain"/>
</dbReference>
<dbReference type="SMART" id="SM01091">
    <property type="entry name" value="CorC_HlyC"/>
    <property type="match status" value="1"/>
</dbReference>
<comment type="similarity">
    <text evidence="2">Belongs to the UPF0053 family.</text>
</comment>
<dbReference type="GO" id="GO:0050660">
    <property type="term" value="F:flavin adenine dinucleotide binding"/>
    <property type="evidence" value="ECO:0007669"/>
    <property type="project" value="InterPro"/>
</dbReference>
<evidence type="ECO:0000259" key="12">
    <source>
        <dbReference type="PROSITE" id="PS51371"/>
    </source>
</evidence>
<dbReference type="SUPFAM" id="SSF56176">
    <property type="entry name" value="FAD-binding/transporter-associated domain-like"/>
    <property type="match status" value="1"/>
</dbReference>
<evidence type="ECO:0000256" key="11">
    <source>
        <dbReference type="SAM" id="Phobius"/>
    </source>
</evidence>
<evidence type="ECO:0000256" key="8">
    <source>
        <dbReference type="ARBA" id="ARBA00023136"/>
    </source>
</evidence>
<dbReference type="FunFam" id="3.10.580.10:FF:000002">
    <property type="entry name" value="Magnesium/cobalt efflux protein CorC"/>
    <property type="match status" value="1"/>
</dbReference>
<feature type="domain" description="CBS" evidence="12">
    <location>
        <begin position="295"/>
        <end position="352"/>
    </location>
</feature>
<organism evidence="14 15">
    <name type="scientific">Fictibacillus macauensis ZFHKF-1</name>
    <dbReference type="NCBI Taxonomy" id="1196324"/>
    <lineage>
        <taxon>Bacteria</taxon>
        <taxon>Bacillati</taxon>
        <taxon>Bacillota</taxon>
        <taxon>Bacilli</taxon>
        <taxon>Bacillales</taxon>
        <taxon>Fictibacillaceae</taxon>
        <taxon>Fictibacillus</taxon>
    </lineage>
</organism>
<dbReference type="InterPro" id="IPR036318">
    <property type="entry name" value="FAD-bd_PCMH-like_sf"/>
</dbReference>
<sequence>MGHFRFDENEYMALFNIFMILFLIFVTAFFVASEFSIVKVRPTRIDYLAEQGNKKAKAVQKILSNIDGYLSSTQLGITITSLALGGLGEPTVETLLKPLFHRIDLPASVMHTLSFIIAFVAITYFEVVLGELAPKSFAIRKAEEISLFVARPLMLFSYIMFPFIFVLNRSAAVLTRMLGLKRGEEHEIAHNEEEIRHLLSESLEGGEINPSEYRYVNRIFEFDDRLAKEIMVPRTEIVCLYKEKSFKENLNVMREEKFTRYPVAVEDKDTIIGLVNIKQFFNEHVNDEEEQLEPYIRPIISVHETFPIQQLLVKMQKERVHMAVLIDEYGGTSGIVTVEDIIEEIVGEIRDEFDEDEEPRIVKISDTITELEGKVLISEVNEMFYLDLDDSDLDTIGGWLLSQRSTIAEGDEVPYDNYVFQVITMDGHQIKKLKVIEKKQKTDSPLT</sequence>
<keyword evidence="15" id="KW-1185">Reference proteome</keyword>
<evidence type="ECO:0000259" key="13">
    <source>
        <dbReference type="PROSITE" id="PS51846"/>
    </source>
</evidence>
<dbReference type="Pfam" id="PF00571">
    <property type="entry name" value="CBS"/>
    <property type="match status" value="2"/>
</dbReference>
<keyword evidence="7 9" id="KW-0129">CBS domain</keyword>
<dbReference type="PATRIC" id="fig|1196324.3.peg.2656"/>
<keyword evidence="8 10" id="KW-0472">Membrane</keyword>
<dbReference type="Pfam" id="PF03471">
    <property type="entry name" value="CorC_HlyC"/>
    <property type="match status" value="1"/>
</dbReference>
<dbReference type="Proteomes" id="UP000004080">
    <property type="component" value="Unassembled WGS sequence"/>
</dbReference>
<dbReference type="Pfam" id="PF01595">
    <property type="entry name" value="CNNM"/>
    <property type="match status" value="1"/>
</dbReference>
<evidence type="ECO:0000256" key="9">
    <source>
        <dbReference type="PROSITE-ProRule" id="PRU00703"/>
    </source>
</evidence>
<dbReference type="PROSITE" id="PS51371">
    <property type="entry name" value="CBS"/>
    <property type="match status" value="2"/>
</dbReference>
<dbReference type="InterPro" id="IPR005170">
    <property type="entry name" value="Transptr-assoc_dom"/>
</dbReference>
<keyword evidence="6 10" id="KW-1133">Transmembrane helix</keyword>
<evidence type="ECO:0000256" key="10">
    <source>
        <dbReference type="PROSITE-ProRule" id="PRU01193"/>
    </source>
</evidence>
<dbReference type="eggNOG" id="COG1253">
    <property type="taxonomic scope" value="Bacteria"/>
</dbReference>
<evidence type="ECO:0000256" key="6">
    <source>
        <dbReference type="ARBA" id="ARBA00022989"/>
    </source>
</evidence>
<evidence type="ECO:0000256" key="7">
    <source>
        <dbReference type="ARBA" id="ARBA00023122"/>
    </source>
</evidence>
<accession>I8AH23</accession>
<feature type="transmembrane region" description="Helical" evidence="11">
    <location>
        <begin position="105"/>
        <end position="125"/>
    </location>
</feature>
<reference evidence="14 15" key="1">
    <citation type="journal article" date="2012" name="J. Bacteriol.">
        <title>Genome of Bacillus macauensis ZFHKF-1, a Long-Chain-Forming Bacterium.</title>
        <authorList>
            <person name="Cai L."/>
            <person name="Zhang T."/>
        </authorList>
    </citation>
    <scope>NUCLEOTIDE SEQUENCE [LARGE SCALE GENOMIC DNA]</scope>
    <source>
        <strain evidence="14 15">ZFHKF-1</strain>
    </source>
</reference>
<keyword evidence="3" id="KW-1003">Cell membrane</keyword>
<evidence type="ECO:0000256" key="4">
    <source>
        <dbReference type="ARBA" id="ARBA00022692"/>
    </source>
</evidence>
<evidence type="ECO:0000313" key="14">
    <source>
        <dbReference type="EMBL" id="EIT84962.1"/>
    </source>
</evidence>
<dbReference type="STRING" id="1196324.A374_12985"/>
<dbReference type="PANTHER" id="PTHR43099">
    <property type="entry name" value="UPF0053 PROTEIN YRKA"/>
    <property type="match status" value="1"/>
</dbReference>
<dbReference type="InterPro" id="IPR002550">
    <property type="entry name" value="CNNM"/>
</dbReference>
<dbReference type="InterPro" id="IPR016169">
    <property type="entry name" value="FAD-bd_PCMH_sub2"/>
</dbReference>
<dbReference type="Gene3D" id="3.10.580.10">
    <property type="entry name" value="CBS-domain"/>
    <property type="match status" value="1"/>
</dbReference>
<evidence type="ECO:0000256" key="1">
    <source>
        <dbReference type="ARBA" id="ARBA00004651"/>
    </source>
</evidence>
<keyword evidence="5" id="KW-0677">Repeat</keyword>
<keyword evidence="4 10" id="KW-0812">Transmembrane</keyword>
<dbReference type="InterPro" id="IPR000644">
    <property type="entry name" value="CBS_dom"/>
</dbReference>
<dbReference type="GO" id="GO:0005886">
    <property type="term" value="C:plasma membrane"/>
    <property type="evidence" value="ECO:0007669"/>
    <property type="project" value="UniProtKB-SubCell"/>
</dbReference>
<dbReference type="InterPro" id="IPR046342">
    <property type="entry name" value="CBS_dom_sf"/>
</dbReference>
<evidence type="ECO:0000313" key="15">
    <source>
        <dbReference type="Proteomes" id="UP000004080"/>
    </source>
</evidence>
<evidence type="ECO:0000256" key="5">
    <source>
        <dbReference type="ARBA" id="ARBA00022737"/>
    </source>
</evidence>